<dbReference type="PANTHER" id="PTHR32552">
    <property type="entry name" value="FERRICHROME IRON RECEPTOR-RELATED"/>
    <property type="match status" value="1"/>
</dbReference>
<keyword evidence="5 12" id="KW-0812">Transmembrane</keyword>
<dbReference type="SUPFAM" id="SSF49464">
    <property type="entry name" value="Carboxypeptidase regulatory domain-like"/>
    <property type="match status" value="1"/>
</dbReference>
<dbReference type="InterPro" id="IPR000531">
    <property type="entry name" value="Beta-barrel_TonB"/>
</dbReference>
<evidence type="ECO:0000256" key="3">
    <source>
        <dbReference type="ARBA" id="ARBA00022452"/>
    </source>
</evidence>
<dbReference type="PROSITE" id="PS52016">
    <property type="entry name" value="TONB_DEPENDENT_REC_3"/>
    <property type="match status" value="1"/>
</dbReference>
<sequence>MSFIKKVKIVTFLVLLFAVLEVNAQTFMLSGKVVNESGTPLVGASILIEDLGRGGATGFDGNFQLALHKGTYALKVSYIGFKTIDKIVTVSRDMRINIVLAPNQNFLDEVLVSAVRVKADAPVSHSNLTKKEIAKRNLGQDIPILMKYLPNVISSSDAGAGIGYTYMRVRGSDASRINVTVNGIPYNDAESQGTFWVNMGDFASSTQSLQLQRGVGTSTNGSGAFGASLNILTDAISEKSGGEISNAFGSYGTRKHTVKYTTGKLNDHFELSGRFSNIYSDGYVDRAFTDLKSYFLQGNYTDDNTLVKALVFGGKEQTYQAWAGLNATQLKENRRQNPYTYENETDNYQQDHYQVHWNEKLNSKWSTNVSLNYTRGKGYFEQFKEKEKAETFNNLIVDDSDVIVNRWLDNHFYVANGTSTYKSEKVEFVSGLSYSNYKNDHYGEVIWGSDLAANTRIRDRYYESSSKKTDWNIFSKVIFNLSDRVKAYIDMQGRFVNYKTVGLTSKRKPINVDTNFNFFNPKAGITYDLDNQNSFYLSYARANREPNRNDFEGGTTQHESLHDYELGWRLKNDVVKLSTNVYLMDYQNQLVLTGAIDDVGGFIRATSGESYRLGLEVDADIMLSTQVKMQPNIAFSQNKNRNFYALVNGTLENLGNTTISNSPSMVFGNTFVYQPTSNLQLAFLSKYVGDQYMGNLQGRISDSDKLEDYFTSDFNIVYEIKTNKIFKSIVLTGLVNNIFNKKYVDRGYYYTYEYDVEDDLGNIIGEATGDGAGYYPQATRNFLLSATLKF</sequence>
<keyword evidence="3 12" id="KW-1134">Transmembrane beta strand</keyword>
<keyword evidence="2 12" id="KW-0813">Transport</keyword>
<dbReference type="GO" id="GO:0009279">
    <property type="term" value="C:cell outer membrane"/>
    <property type="evidence" value="ECO:0007669"/>
    <property type="project" value="UniProtKB-SubCell"/>
</dbReference>
<dbReference type="EMBL" id="LT634361">
    <property type="protein sequence ID" value="SFZ84637.1"/>
    <property type="molecule type" value="Genomic_DNA"/>
</dbReference>
<name>A0A2H1ECT8_9FLAO</name>
<dbReference type="GeneID" id="47724292"/>
<keyword evidence="16" id="KW-0675">Receptor</keyword>
<dbReference type="GO" id="GO:0015344">
    <property type="term" value="F:siderophore uptake transmembrane transporter activity"/>
    <property type="evidence" value="ECO:0007669"/>
    <property type="project" value="TreeGrafter"/>
</dbReference>
<evidence type="ECO:0000256" key="9">
    <source>
        <dbReference type="ARBA" id="ARBA00023077"/>
    </source>
</evidence>
<dbReference type="RefSeq" id="WP_231975157.1">
    <property type="nucleotide sequence ID" value="NZ_CP138495.1"/>
</dbReference>
<dbReference type="Pfam" id="PF00593">
    <property type="entry name" value="TonB_dep_Rec_b-barrel"/>
    <property type="match status" value="1"/>
</dbReference>
<evidence type="ECO:0000256" key="10">
    <source>
        <dbReference type="ARBA" id="ARBA00023136"/>
    </source>
</evidence>
<evidence type="ECO:0000256" key="1">
    <source>
        <dbReference type="ARBA" id="ARBA00004571"/>
    </source>
</evidence>
<feature type="domain" description="TonB-dependent receptor-like beta-barrel" evidence="14">
    <location>
        <begin position="314"/>
        <end position="738"/>
    </location>
</feature>
<protein>
    <submittedName>
        <fullName evidence="16">TonB-dependent outer membrane receptor</fullName>
    </submittedName>
</protein>
<evidence type="ECO:0000256" key="5">
    <source>
        <dbReference type="ARBA" id="ARBA00022692"/>
    </source>
</evidence>
<evidence type="ECO:0000256" key="6">
    <source>
        <dbReference type="ARBA" id="ARBA00022729"/>
    </source>
</evidence>
<dbReference type="Pfam" id="PF07715">
    <property type="entry name" value="Plug"/>
    <property type="match status" value="1"/>
</dbReference>
<evidence type="ECO:0000256" key="12">
    <source>
        <dbReference type="PROSITE-ProRule" id="PRU01360"/>
    </source>
</evidence>
<dbReference type="Gene3D" id="2.40.170.20">
    <property type="entry name" value="TonB-dependent receptor, beta-barrel domain"/>
    <property type="match status" value="1"/>
</dbReference>
<evidence type="ECO:0000256" key="13">
    <source>
        <dbReference type="RuleBase" id="RU003357"/>
    </source>
</evidence>
<dbReference type="InterPro" id="IPR039426">
    <property type="entry name" value="TonB-dep_rcpt-like"/>
</dbReference>
<dbReference type="InterPro" id="IPR008969">
    <property type="entry name" value="CarboxyPept-like_regulatory"/>
</dbReference>
<reference evidence="16 17" key="1">
    <citation type="submission" date="2016-11" db="EMBL/GenBank/DDBJ databases">
        <authorList>
            <person name="Jaros S."/>
            <person name="Januszkiewicz K."/>
            <person name="Wedrychowicz H."/>
        </authorList>
    </citation>
    <scope>NUCLEOTIDE SEQUENCE [LARGE SCALE GENOMIC DNA]</scope>
    <source>
        <strain evidence="16">NCIMB 2154T</strain>
    </source>
</reference>
<dbReference type="InterPro" id="IPR037066">
    <property type="entry name" value="Plug_dom_sf"/>
</dbReference>
<evidence type="ECO:0000256" key="11">
    <source>
        <dbReference type="ARBA" id="ARBA00023237"/>
    </source>
</evidence>
<keyword evidence="4" id="KW-0410">Iron transport</keyword>
<dbReference type="KEGG" id="tmar:MARIT_2842"/>
<gene>
    <name evidence="16" type="ORF">MARIT_2842</name>
</gene>
<dbReference type="Pfam" id="PF13715">
    <property type="entry name" value="CarbopepD_reg_2"/>
    <property type="match status" value="1"/>
</dbReference>
<keyword evidence="7" id="KW-0408">Iron</keyword>
<feature type="domain" description="TonB-dependent receptor plug" evidence="15">
    <location>
        <begin position="118"/>
        <end position="227"/>
    </location>
</feature>
<dbReference type="STRING" id="1349785.GCA_000509405_00436"/>
<keyword evidence="11 12" id="KW-0998">Cell outer membrane</keyword>
<evidence type="ECO:0000313" key="16">
    <source>
        <dbReference type="EMBL" id="SFZ84637.1"/>
    </source>
</evidence>
<evidence type="ECO:0000259" key="15">
    <source>
        <dbReference type="Pfam" id="PF07715"/>
    </source>
</evidence>
<dbReference type="Proteomes" id="UP000231564">
    <property type="component" value="Chromosome MARIT"/>
</dbReference>
<keyword evidence="9 13" id="KW-0798">TonB box</keyword>
<dbReference type="AlphaFoldDB" id="A0A2H1ECT8"/>
<comment type="subcellular location">
    <subcellularLocation>
        <location evidence="1 12">Cell outer membrane</location>
        <topology evidence="1 12">Multi-pass membrane protein</topology>
    </subcellularLocation>
</comment>
<comment type="similarity">
    <text evidence="12 13">Belongs to the TonB-dependent receptor family.</text>
</comment>
<accession>A0A2H1ECT8</accession>
<dbReference type="InterPro" id="IPR036942">
    <property type="entry name" value="Beta-barrel_TonB_sf"/>
</dbReference>
<keyword evidence="10 12" id="KW-0472">Membrane</keyword>
<organism evidence="16 17">
    <name type="scientific">Tenacibaculum maritimum NCIMB 2154</name>
    <dbReference type="NCBI Taxonomy" id="1349785"/>
    <lineage>
        <taxon>Bacteria</taxon>
        <taxon>Pseudomonadati</taxon>
        <taxon>Bacteroidota</taxon>
        <taxon>Flavobacteriia</taxon>
        <taxon>Flavobacteriales</taxon>
        <taxon>Flavobacteriaceae</taxon>
        <taxon>Tenacibaculum</taxon>
    </lineage>
</organism>
<evidence type="ECO:0000256" key="2">
    <source>
        <dbReference type="ARBA" id="ARBA00022448"/>
    </source>
</evidence>
<dbReference type="PANTHER" id="PTHR32552:SF68">
    <property type="entry name" value="FERRICHROME OUTER MEMBRANE TRANSPORTER_PHAGE RECEPTOR"/>
    <property type="match status" value="1"/>
</dbReference>
<dbReference type="InterPro" id="IPR012910">
    <property type="entry name" value="Plug_dom"/>
</dbReference>
<evidence type="ECO:0000256" key="4">
    <source>
        <dbReference type="ARBA" id="ARBA00022496"/>
    </source>
</evidence>
<dbReference type="Gene3D" id="2.60.40.1120">
    <property type="entry name" value="Carboxypeptidase-like, regulatory domain"/>
    <property type="match status" value="1"/>
</dbReference>
<keyword evidence="8" id="KW-0406">Ion transport</keyword>
<evidence type="ECO:0000256" key="8">
    <source>
        <dbReference type="ARBA" id="ARBA00023065"/>
    </source>
</evidence>
<dbReference type="Gene3D" id="2.170.130.10">
    <property type="entry name" value="TonB-dependent receptor, plug domain"/>
    <property type="match status" value="1"/>
</dbReference>
<keyword evidence="6" id="KW-0732">Signal</keyword>
<evidence type="ECO:0000256" key="7">
    <source>
        <dbReference type="ARBA" id="ARBA00023004"/>
    </source>
</evidence>
<dbReference type="SUPFAM" id="SSF56935">
    <property type="entry name" value="Porins"/>
    <property type="match status" value="1"/>
</dbReference>
<proteinExistence type="inferred from homology"/>
<evidence type="ECO:0000259" key="14">
    <source>
        <dbReference type="Pfam" id="PF00593"/>
    </source>
</evidence>
<keyword evidence="17" id="KW-1185">Reference proteome</keyword>
<evidence type="ECO:0000313" key="17">
    <source>
        <dbReference type="Proteomes" id="UP000231564"/>
    </source>
</evidence>